<proteinExistence type="predicted"/>
<dbReference type="Proteomes" id="UP000032568">
    <property type="component" value="Chromosome"/>
</dbReference>
<dbReference type="InterPro" id="IPR013320">
    <property type="entry name" value="ConA-like_dom_sf"/>
</dbReference>
<accession>A0AAE9YP18</accession>
<organism evidence="2 3">
    <name type="scientific">Thalassomonas actiniarum</name>
    <dbReference type="NCBI Taxonomy" id="485447"/>
    <lineage>
        <taxon>Bacteria</taxon>
        <taxon>Pseudomonadati</taxon>
        <taxon>Pseudomonadota</taxon>
        <taxon>Gammaproteobacteria</taxon>
        <taxon>Alteromonadales</taxon>
        <taxon>Colwelliaceae</taxon>
        <taxon>Thalassomonas</taxon>
    </lineage>
</organism>
<dbReference type="AlphaFoldDB" id="A0AAE9YP18"/>
<name>A0AAE9YP18_9GAMM</name>
<keyword evidence="3" id="KW-1185">Reference proteome</keyword>
<dbReference type="Gene3D" id="2.60.120.200">
    <property type="match status" value="1"/>
</dbReference>
<dbReference type="Pfam" id="PF13385">
    <property type="entry name" value="Laminin_G_3"/>
    <property type="match status" value="1"/>
</dbReference>
<evidence type="ECO:0000313" key="3">
    <source>
        <dbReference type="Proteomes" id="UP000032568"/>
    </source>
</evidence>
<dbReference type="RefSeq" id="WP_044832066.1">
    <property type="nucleotide sequence ID" value="NZ_CP059735.1"/>
</dbReference>
<protein>
    <submittedName>
        <fullName evidence="2">LamG domain-containing protein</fullName>
    </submittedName>
</protein>
<feature type="signal peptide" evidence="1">
    <location>
        <begin position="1"/>
        <end position="21"/>
    </location>
</feature>
<dbReference type="EMBL" id="CP059735">
    <property type="protein sequence ID" value="WDD97873.1"/>
    <property type="molecule type" value="Genomic_DNA"/>
</dbReference>
<evidence type="ECO:0000313" key="2">
    <source>
        <dbReference type="EMBL" id="WDD97873.1"/>
    </source>
</evidence>
<feature type="chain" id="PRO_5042040185" evidence="1">
    <location>
        <begin position="22"/>
        <end position="243"/>
    </location>
</feature>
<reference evidence="2 3" key="2">
    <citation type="journal article" date="2022" name="Mar. Drugs">
        <title>Bioassay-Guided Fractionation Leads to the Detection of Cholic Acid Generated by the Rare Thalassomonas sp.</title>
        <authorList>
            <person name="Pheiffer F."/>
            <person name="Schneider Y.K."/>
            <person name="Hansen E.H."/>
            <person name="Andersen J.H."/>
            <person name="Isaksson J."/>
            <person name="Busche T."/>
            <person name="R C."/>
            <person name="Kalinowski J."/>
            <person name="Zyl L.V."/>
            <person name="Trindade M."/>
        </authorList>
    </citation>
    <scope>NUCLEOTIDE SEQUENCE [LARGE SCALE GENOMIC DNA]</scope>
    <source>
        <strain evidence="2 3">A5K-106</strain>
    </source>
</reference>
<gene>
    <name evidence="2" type="ORF">SG35_021655</name>
</gene>
<sequence length="243" mass="26721">MYKKLLSPVVVLALASPCAFAEVELLAHFELNGNAQDSSGNVADGQIFGNVTAVQDRCDNPNGAMYFDGNSSYIKVTDGTFLTPRKAATVCLRANVLEPYRINKHHVLVSKYKSDSSYQTGFTILVDNADNLRMWSKGKNLTELSDFPDMLDFNDYGNWNHFCLVDDNSNITTYVNGYPYDVKTSPDDVYADTSIPLLIGASHSGNGQPSSHSFATAYIDDVRIYADPLTSNQVKNIAFEACP</sequence>
<reference evidence="2 3" key="1">
    <citation type="journal article" date="2015" name="Genome Announc.">
        <title>Draft Genome Sequences of Marine Isolates of Thalassomonas viridans and Thalassomonas actiniarum.</title>
        <authorList>
            <person name="Olonade I."/>
            <person name="van Zyl L.J."/>
            <person name="Trindade M."/>
        </authorList>
    </citation>
    <scope>NUCLEOTIDE SEQUENCE [LARGE SCALE GENOMIC DNA]</scope>
    <source>
        <strain evidence="2 3">A5K-106</strain>
    </source>
</reference>
<evidence type="ECO:0000256" key="1">
    <source>
        <dbReference type="SAM" id="SignalP"/>
    </source>
</evidence>
<dbReference type="SUPFAM" id="SSF49899">
    <property type="entry name" value="Concanavalin A-like lectins/glucanases"/>
    <property type="match status" value="1"/>
</dbReference>
<dbReference type="KEGG" id="tact:SG35_021655"/>
<keyword evidence="1" id="KW-0732">Signal</keyword>